<keyword evidence="4" id="KW-0539">Nucleus</keyword>
<sequence length="193" mass="22096">ATPKQVLELMNVKGLKISHVKSHLQIYRCSMKEEENHAEAKSKSFPLQRIRRYRKHYLTDNHVRQSLSKRLCTELALASFPTAAERNTKSVEEYAWLKQNMCTSRSYDNSSLKVYAENVTNGFVTTIQRSRERLCQETIKIATSPENGNKHQINGTNRSLGMGCEKWKTCDAVAQNSLSLQENDLKLDLSMSI</sequence>
<dbReference type="GO" id="GO:0005634">
    <property type="term" value="C:nucleus"/>
    <property type="evidence" value="ECO:0007669"/>
    <property type="project" value="UniProtKB-SubCell"/>
</dbReference>
<evidence type="ECO:0000313" key="6">
    <source>
        <dbReference type="Proteomes" id="UP000824469"/>
    </source>
</evidence>
<name>A0AA38BQ85_TAXCH</name>
<dbReference type="InterPro" id="IPR044847">
    <property type="entry name" value="KAN_fam"/>
</dbReference>
<protein>
    <submittedName>
        <fullName evidence="5">Uncharacterized protein</fullName>
    </submittedName>
</protein>
<evidence type="ECO:0000256" key="4">
    <source>
        <dbReference type="ARBA" id="ARBA00023242"/>
    </source>
</evidence>
<dbReference type="NCBIfam" id="TIGR01557">
    <property type="entry name" value="myb_SHAQKYF"/>
    <property type="match status" value="1"/>
</dbReference>
<evidence type="ECO:0000256" key="2">
    <source>
        <dbReference type="ARBA" id="ARBA00023015"/>
    </source>
</evidence>
<dbReference type="GO" id="GO:0000976">
    <property type="term" value="F:transcription cis-regulatory region binding"/>
    <property type="evidence" value="ECO:0007669"/>
    <property type="project" value="InterPro"/>
</dbReference>
<reference evidence="5 6" key="1">
    <citation type="journal article" date="2021" name="Nat. Plants">
        <title>The Taxus genome provides insights into paclitaxel biosynthesis.</title>
        <authorList>
            <person name="Xiong X."/>
            <person name="Gou J."/>
            <person name="Liao Q."/>
            <person name="Li Y."/>
            <person name="Zhou Q."/>
            <person name="Bi G."/>
            <person name="Li C."/>
            <person name="Du R."/>
            <person name="Wang X."/>
            <person name="Sun T."/>
            <person name="Guo L."/>
            <person name="Liang H."/>
            <person name="Lu P."/>
            <person name="Wu Y."/>
            <person name="Zhang Z."/>
            <person name="Ro D.K."/>
            <person name="Shang Y."/>
            <person name="Huang S."/>
            <person name="Yan J."/>
        </authorList>
    </citation>
    <scope>NUCLEOTIDE SEQUENCE [LARGE SCALE GENOMIC DNA]</scope>
    <source>
        <strain evidence="5">Ta-2019</strain>
    </source>
</reference>
<accession>A0AA38BQ85</accession>
<proteinExistence type="predicted"/>
<comment type="caution">
    <text evidence="5">The sequence shown here is derived from an EMBL/GenBank/DDBJ whole genome shotgun (WGS) entry which is preliminary data.</text>
</comment>
<dbReference type="GO" id="GO:0010158">
    <property type="term" value="P:abaxial cell fate specification"/>
    <property type="evidence" value="ECO:0007669"/>
    <property type="project" value="InterPro"/>
</dbReference>
<keyword evidence="6" id="KW-1185">Reference proteome</keyword>
<dbReference type="AlphaFoldDB" id="A0AA38BQ85"/>
<keyword evidence="3" id="KW-0804">Transcription</keyword>
<dbReference type="InterPro" id="IPR006447">
    <property type="entry name" value="Myb_dom_plants"/>
</dbReference>
<evidence type="ECO:0000256" key="3">
    <source>
        <dbReference type="ARBA" id="ARBA00023163"/>
    </source>
</evidence>
<gene>
    <name evidence="5" type="ORF">KI387_032513</name>
</gene>
<dbReference type="PANTHER" id="PTHR31496">
    <property type="entry name" value="TRANSCRIPTION FACTOR KAN2-RELATED"/>
    <property type="match status" value="1"/>
</dbReference>
<keyword evidence="2" id="KW-0805">Transcription regulation</keyword>
<dbReference type="PANTHER" id="PTHR31496:SF3">
    <property type="entry name" value="TRANSCRIPTION REPRESSOR KAN1"/>
    <property type="match status" value="1"/>
</dbReference>
<comment type="subcellular location">
    <subcellularLocation>
        <location evidence="1">Nucleus</location>
    </subcellularLocation>
</comment>
<dbReference type="Gene3D" id="1.10.10.60">
    <property type="entry name" value="Homeodomain-like"/>
    <property type="match status" value="1"/>
</dbReference>
<dbReference type="Proteomes" id="UP000824469">
    <property type="component" value="Unassembled WGS sequence"/>
</dbReference>
<organism evidence="5 6">
    <name type="scientific">Taxus chinensis</name>
    <name type="common">Chinese yew</name>
    <name type="synonym">Taxus wallichiana var. chinensis</name>
    <dbReference type="NCBI Taxonomy" id="29808"/>
    <lineage>
        <taxon>Eukaryota</taxon>
        <taxon>Viridiplantae</taxon>
        <taxon>Streptophyta</taxon>
        <taxon>Embryophyta</taxon>
        <taxon>Tracheophyta</taxon>
        <taxon>Spermatophyta</taxon>
        <taxon>Pinopsida</taxon>
        <taxon>Pinidae</taxon>
        <taxon>Conifers II</taxon>
        <taxon>Cupressales</taxon>
        <taxon>Taxaceae</taxon>
        <taxon>Taxus</taxon>
    </lineage>
</organism>
<dbReference type="EMBL" id="JAHRHJ020003813">
    <property type="protein sequence ID" value="KAH9288396.1"/>
    <property type="molecule type" value="Genomic_DNA"/>
</dbReference>
<feature type="non-terminal residue" evidence="5">
    <location>
        <position position="193"/>
    </location>
</feature>
<evidence type="ECO:0000256" key="1">
    <source>
        <dbReference type="ARBA" id="ARBA00004123"/>
    </source>
</evidence>
<evidence type="ECO:0000313" key="5">
    <source>
        <dbReference type="EMBL" id="KAH9288396.1"/>
    </source>
</evidence>
<dbReference type="GO" id="GO:0006355">
    <property type="term" value="P:regulation of DNA-templated transcription"/>
    <property type="evidence" value="ECO:0007669"/>
    <property type="project" value="InterPro"/>
</dbReference>